<evidence type="ECO:0000256" key="1">
    <source>
        <dbReference type="ARBA" id="ARBA00022448"/>
    </source>
</evidence>
<keyword evidence="1" id="KW-0813">Transport</keyword>
<dbReference type="AlphaFoldDB" id="A0A0F9LY02"/>
<evidence type="ECO:0000256" key="5">
    <source>
        <dbReference type="ARBA" id="ARBA00022982"/>
    </source>
</evidence>
<dbReference type="GO" id="GO:0046872">
    <property type="term" value="F:metal ion binding"/>
    <property type="evidence" value="ECO:0007669"/>
    <property type="project" value="UniProtKB-KW"/>
</dbReference>
<gene>
    <name evidence="9" type="ORF">LCGC14_1142170</name>
</gene>
<keyword evidence="2" id="KW-0004">4Fe-4S</keyword>
<accession>A0A0F9LY02</accession>
<dbReference type="InterPro" id="IPR050954">
    <property type="entry name" value="ET_IronSulfur_Cluster-Binding"/>
</dbReference>
<organism evidence="9">
    <name type="scientific">marine sediment metagenome</name>
    <dbReference type="NCBI Taxonomy" id="412755"/>
    <lineage>
        <taxon>unclassified sequences</taxon>
        <taxon>metagenomes</taxon>
        <taxon>ecological metagenomes</taxon>
    </lineage>
</organism>
<feature type="domain" description="4Fe-4S ferredoxin-type" evidence="8">
    <location>
        <begin position="82"/>
        <end position="115"/>
    </location>
</feature>
<keyword evidence="7" id="KW-0411">Iron-sulfur</keyword>
<dbReference type="PANTHER" id="PTHR43177:SF5">
    <property type="entry name" value="ANAEROBIC DIMETHYL SULFOXIDE REDUCTASE CHAIN B-RELATED"/>
    <property type="match status" value="1"/>
</dbReference>
<dbReference type="GO" id="GO:0051539">
    <property type="term" value="F:4 iron, 4 sulfur cluster binding"/>
    <property type="evidence" value="ECO:0007669"/>
    <property type="project" value="UniProtKB-KW"/>
</dbReference>
<dbReference type="InterPro" id="IPR017896">
    <property type="entry name" value="4Fe4S_Fe-S-bd"/>
</dbReference>
<dbReference type="Pfam" id="PF13247">
    <property type="entry name" value="Fer4_11"/>
    <property type="match status" value="1"/>
</dbReference>
<name>A0A0F9LY02_9ZZZZ</name>
<evidence type="ECO:0000256" key="6">
    <source>
        <dbReference type="ARBA" id="ARBA00023004"/>
    </source>
</evidence>
<dbReference type="SUPFAM" id="SSF54862">
    <property type="entry name" value="4Fe-4S ferredoxins"/>
    <property type="match status" value="1"/>
</dbReference>
<dbReference type="PANTHER" id="PTHR43177">
    <property type="entry name" value="PROTEIN NRFC"/>
    <property type="match status" value="1"/>
</dbReference>
<keyword evidence="4" id="KW-0677">Repeat</keyword>
<reference evidence="9" key="1">
    <citation type="journal article" date="2015" name="Nature">
        <title>Complex archaea that bridge the gap between prokaryotes and eukaryotes.</title>
        <authorList>
            <person name="Spang A."/>
            <person name="Saw J.H."/>
            <person name="Jorgensen S.L."/>
            <person name="Zaremba-Niedzwiedzka K."/>
            <person name="Martijn J."/>
            <person name="Lind A.E."/>
            <person name="van Eijk R."/>
            <person name="Schleper C."/>
            <person name="Guy L."/>
            <person name="Ettema T.J."/>
        </authorList>
    </citation>
    <scope>NUCLEOTIDE SEQUENCE</scope>
</reference>
<sequence>MQVGFYFDQTRCIGCSACAVACKDWHDVPAGPIQFMRILYDERGKFPNVYVSYQINPCFHCEDPVCIPVCPVNAITKREEDGIVIVDSDKCIGNEECDSKCLKACPYDSPQFGQEVGAKMRKCNYCLDRHLKGKVPACIETCRTRALETDTLEELETKYGKIKEADNFTYSERTKPAIVFKPKEK</sequence>
<feature type="domain" description="4Fe-4S ferredoxin-type" evidence="8">
    <location>
        <begin position="47"/>
        <end position="80"/>
    </location>
</feature>
<dbReference type="CDD" id="cd16371">
    <property type="entry name" value="DMSOR_beta_like"/>
    <property type="match status" value="1"/>
</dbReference>
<evidence type="ECO:0000256" key="4">
    <source>
        <dbReference type="ARBA" id="ARBA00022737"/>
    </source>
</evidence>
<keyword evidence="6" id="KW-0408">Iron</keyword>
<feature type="domain" description="4Fe-4S ferredoxin-type" evidence="8">
    <location>
        <begin position="3"/>
        <end position="31"/>
    </location>
</feature>
<dbReference type="PROSITE" id="PS51379">
    <property type="entry name" value="4FE4S_FER_2"/>
    <property type="match status" value="3"/>
</dbReference>
<evidence type="ECO:0000256" key="7">
    <source>
        <dbReference type="ARBA" id="ARBA00023014"/>
    </source>
</evidence>
<evidence type="ECO:0000313" key="9">
    <source>
        <dbReference type="EMBL" id="KKN00005.1"/>
    </source>
</evidence>
<dbReference type="Gene3D" id="3.30.70.20">
    <property type="match status" value="2"/>
</dbReference>
<evidence type="ECO:0000256" key="2">
    <source>
        <dbReference type="ARBA" id="ARBA00022485"/>
    </source>
</evidence>
<evidence type="ECO:0000259" key="8">
    <source>
        <dbReference type="PROSITE" id="PS51379"/>
    </source>
</evidence>
<dbReference type="EMBL" id="LAZR01005431">
    <property type="protein sequence ID" value="KKN00005.1"/>
    <property type="molecule type" value="Genomic_DNA"/>
</dbReference>
<evidence type="ECO:0000256" key="3">
    <source>
        <dbReference type="ARBA" id="ARBA00022723"/>
    </source>
</evidence>
<keyword evidence="3" id="KW-0479">Metal-binding</keyword>
<protein>
    <recommendedName>
        <fullName evidence="8">4Fe-4S ferredoxin-type domain-containing protein</fullName>
    </recommendedName>
</protein>
<keyword evidence="5" id="KW-0249">Electron transport</keyword>
<comment type="caution">
    <text evidence="9">The sequence shown here is derived from an EMBL/GenBank/DDBJ whole genome shotgun (WGS) entry which is preliminary data.</text>
</comment>
<proteinExistence type="predicted"/>